<dbReference type="InterPro" id="IPR051214">
    <property type="entry name" value="GH32_Enzymes"/>
</dbReference>
<dbReference type="Proteomes" id="UP000007397">
    <property type="component" value="Chromosome"/>
</dbReference>
<comment type="similarity">
    <text evidence="2 8">Belongs to the glycosyl hydrolase 32 family.</text>
</comment>
<dbReference type="eggNOG" id="COG1621">
    <property type="taxonomic scope" value="Bacteria"/>
</dbReference>
<dbReference type="Gene3D" id="2.60.120.560">
    <property type="entry name" value="Exo-inulinase, domain 1"/>
    <property type="match status" value="1"/>
</dbReference>
<evidence type="ECO:0000256" key="3">
    <source>
        <dbReference type="ARBA" id="ARBA00012758"/>
    </source>
</evidence>
<feature type="domain" description="Glycosyl hydrolase family 32 C-terminal" evidence="11">
    <location>
        <begin position="357"/>
        <end position="456"/>
    </location>
</feature>
<keyword evidence="9" id="KW-0963">Cytoplasm</keyword>
<gene>
    <name evidence="12" type="ordered locus">HBHAL_2253</name>
</gene>
<dbReference type="AlphaFoldDB" id="I0JKD7"/>
<organism evidence="12 13">
    <name type="scientific">Halobacillus halophilus (strain ATCC 35676 / DSM 2266 / JCM 20832 / KCTC 3685 / LMG 17431 / NBRC 102448 / NCIMB 2269)</name>
    <name type="common">Sporosarcina halophila</name>
    <dbReference type="NCBI Taxonomy" id="866895"/>
    <lineage>
        <taxon>Bacteria</taxon>
        <taxon>Bacillati</taxon>
        <taxon>Bacillota</taxon>
        <taxon>Bacilli</taxon>
        <taxon>Bacillales</taxon>
        <taxon>Bacillaceae</taxon>
        <taxon>Halobacillus</taxon>
    </lineage>
</organism>
<dbReference type="InterPro" id="IPR013189">
    <property type="entry name" value="Glyco_hydro_32_C"/>
</dbReference>
<comment type="catalytic activity">
    <reaction evidence="8">
        <text>Hydrolysis of terminal non-reducing beta-D-fructofuranoside residues in beta-D-fructofuranosides.</text>
        <dbReference type="EC" id="3.2.1.26"/>
    </reaction>
</comment>
<dbReference type="SUPFAM" id="SSF75005">
    <property type="entry name" value="Arabinanase/levansucrase/invertase"/>
    <property type="match status" value="1"/>
</dbReference>
<dbReference type="InterPro" id="IPR013148">
    <property type="entry name" value="Glyco_hydro_32_N"/>
</dbReference>
<dbReference type="PANTHER" id="PTHR43101:SF1">
    <property type="entry name" value="BETA-FRUCTOSIDASE"/>
    <property type="match status" value="1"/>
</dbReference>
<accession>I0JKD7</accession>
<dbReference type="InterPro" id="IPR018053">
    <property type="entry name" value="Glyco_hydro_32_AS"/>
</dbReference>
<evidence type="ECO:0000259" key="10">
    <source>
        <dbReference type="Pfam" id="PF00251"/>
    </source>
</evidence>
<dbReference type="InterPro" id="IPR013320">
    <property type="entry name" value="ConA-like_dom_sf"/>
</dbReference>
<reference evidence="12 13" key="1">
    <citation type="journal article" date="2013" name="Environ. Microbiol.">
        <title>Chloride and organic osmolytes: a hybrid strategy to cope with elevated salinities by the moderately halophilic, chloride-dependent bacterium Halobacillus halophilus.</title>
        <authorList>
            <person name="Saum S.H."/>
            <person name="Pfeiffer F."/>
            <person name="Palm P."/>
            <person name="Rampp M."/>
            <person name="Schuster S.C."/>
            <person name="Muller V."/>
            <person name="Oesterhelt D."/>
        </authorList>
    </citation>
    <scope>NUCLEOTIDE SEQUENCE [LARGE SCALE GENOMIC DNA]</scope>
    <source>
        <strain evidence="13">ATCC 35676 / DSM 2266 / JCM 20832 / KCTC 3685 / LMG 17431 / NBRC 102448 / NCIMB 2269</strain>
    </source>
</reference>
<dbReference type="GO" id="GO:0005737">
    <property type="term" value="C:cytoplasm"/>
    <property type="evidence" value="ECO:0007669"/>
    <property type="project" value="UniProtKB-SubCell"/>
</dbReference>
<dbReference type="InterPro" id="IPR023296">
    <property type="entry name" value="Glyco_hydro_beta-prop_sf"/>
</dbReference>
<evidence type="ECO:0000256" key="9">
    <source>
        <dbReference type="RuleBase" id="RU365015"/>
    </source>
</evidence>
<dbReference type="EC" id="3.2.1.26" evidence="3 8"/>
<comment type="subcellular location">
    <subcellularLocation>
        <location evidence="9">Cytoplasm</location>
    </subcellularLocation>
</comment>
<dbReference type="CDD" id="cd18623">
    <property type="entry name" value="GH32_ScrB-like"/>
    <property type="match status" value="1"/>
</dbReference>
<name>I0JKD7_HALH3</name>
<dbReference type="HOGENOM" id="CLU_001528_7_1_9"/>
<evidence type="ECO:0000256" key="8">
    <source>
        <dbReference type="RuleBase" id="RU362110"/>
    </source>
</evidence>
<evidence type="ECO:0000256" key="1">
    <source>
        <dbReference type="ARBA" id="ARBA00004914"/>
    </source>
</evidence>
<dbReference type="NCBIfam" id="TIGR01322">
    <property type="entry name" value="scrB_fam"/>
    <property type="match status" value="1"/>
</dbReference>
<evidence type="ECO:0000313" key="12">
    <source>
        <dbReference type="EMBL" id="CCG44606.1"/>
    </source>
</evidence>
<dbReference type="SUPFAM" id="SSF49899">
    <property type="entry name" value="Concanavalin A-like lectins/glucanases"/>
    <property type="match status" value="1"/>
</dbReference>
<keyword evidence="13" id="KW-1185">Reference proteome</keyword>
<proteinExistence type="inferred from homology"/>
<evidence type="ECO:0000256" key="5">
    <source>
        <dbReference type="ARBA" id="ARBA00022801"/>
    </source>
</evidence>
<dbReference type="PATRIC" id="fig|866895.3.peg.1266"/>
<keyword evidence="5 8" id="KW-0378">Hydrolase</keyword>
<dbReference type="GO" id="GO:0005985">
    <property type="term" value="P:sucrose metabolic process"/>
    <property type="evidence" value="ECO:0007669"/>
    <property type="project" value="UniProtKB-UniPathway"/>
</dbReference>
<evidence type="ECO:0000256" key="7">
    <source>
        <dbReference type="ARBA" id="ARBA00033367"/>
    </source>
</evidence>
<dbReference type="Gene3D" id="2.115.10.20">
    <property type="entry name" value="Glycosyl hydrolase domain, family 43"/>
    <property type="match status" value="1"/>
</dbReference>
<protein>
    <recommendedName>
        <fullName evidence="4 8">Sucrose-6-phosphate hydrolase</fullName>
        <ecNumber evidence="3 8">3.2.1.26</ecNumber>
    </recommendedName>
    <alternativeName>
        <fullName evidence="7 9">Invertase</fullName>
    </alternativeName>
</protein>
<evidence type="ECO:0000313" key="13">
    <source>
        <dbReference type="Proteomes" id="UP000007397"/>
    </source>
</evidence>
<dbReference type="GO" id="GO:0004564">
    <property type="term" value="F:beta-fructofuranosidase activity"/>
    <property type="evidence" value="ECO:0007669"/>
    <property type="project" value="UniProtKB-EC"/>
</dbReference>
<dbReference type="SMART" id="SM00640">
    <property type="entry name" value="Glyco_32"/>
    <property type="match status" value="1"/>
</dbReference>
<dbReference type="STRING" id="866895.HBHAL_2253"/>
<evidence type="ECO:0000256" key="2">
    <source>
        <dbReference type="ARBA" id="ARBA00009902"/>
    </source>
</evidence>
<evidence type="ECO:0000256" key="6">
    <source>
        <dbReference type="ARBA" id="ARBA00023295"/>
    </source>
</evidence>
<evidence type="ECO:0000259" key="11">
    <source>
        <dbReference type="Pfam" id="PF08244"/>
    </source>
</evidence>
<comment type="function">
    <text evidence="9">Enables the bacterium to metabolize sucrose as a sole carbon source.</text>
</comment>
<dbReference type="Pfam" id="PF08244">
    <property type="entry name" value="Glyco_hydro_32C"/>
    <property type="match status" value="1"/>
</dbReference>
<comment type="pathway">
    <text evidence="1 9">Glycan biosynthesis; sucrose metabolism.</text>
</comment>
<dbReference type="PANTHER" id="PTHR43101">
    <property type="entry name" value="BETA-FRUCTOSIDASE"/>
    <property type="match status" value="1"/>
</dbReference>
<dbReference type="UniPathway" id="UPA00238"/>
<dbReference type="PROSITE" id="PS00609">
    <property type="entry name" value="GLYCOSYL_HYDROL_F32"/>
    <property type="match status" value="1"/>
</dbReference>
<keyword evidence="6 8" id="KW-0326">Glycosidase</keyword>
<dbReference type="InterPro" id="IPR006232">
    <property type="entry name" value="Suc6P_hydrolase"/>
</dbReference>
<dbReference type="EMBL" id="HE717023">
    <property type="protein sequence ID" value="CCG44606.1"/>
    <property type="molecule type" value="Genomic_DNA"/>
</dbReference>
<evidence type="ECO:0000256" key="4">
    <source>
        <dbReference type="ARBA" id="ARBA00019623"/>
    </source>
</evidence>
<dbReference type="RefSeq" id="WP_014642508.1">
    <property type="nucleotide sequence ID" value="NC_017668.1"/>
</dbReference>
<keyword evidence="9" id="KW-0119">Carbohydrate metabolism</keyword>
<feature type="domain" description="Glycosyl hydrolase family 32 N-terminal" evidence="10">
    <location>
        <begin position="42"/>
        <end position="343"/>
    </location>
</feature>
<dbReference type="KEGG" id="hhd:HBHAL_2253"/>
<dbReference type="InterPro" id="IPR001362">
    <property type="entry name" value="Glyco_hydro_32"/>
</dbReference>
<sequence>MTQLIDFSNRQNRFLSLTDVSSQYLQMIEGKTKQDPYYPTYHVAPHHGLLNDPNGLSFFNGKHHIFYQWFPLGPVHGLKHWYHVSTEDFIHFEDHGIALYPDCEFDSHGCFSGAAFAEGGMLHLFYTGNHVTEEGIPNPSQVYASMDKHLNITKGRPIAHAPAPGFTHNFRDPVVFKRENIYYMLVGGENKDGEGALALYQGESMQQLSFQGKVTTDLPDAGYMWECPNYFEQDGRGVFIFSPQGELETDKYNFNNVFSVAYVLSDPLDVRKLHYEGKQYIELDKGFDFYAPQTYEDERGRRILIGWLGNSKSDYPTDENMWAHMLTIPRQVTLQRNRLVQQPLEELKKLRLGAETLEQEHNLSSRAFELELSVDPDFTLTFSNRKGESVTFSSNGEEYCLDRSDMTHTFAETYGTKRYALRKYKENHRIRLFMDSSSLEIFCDYGETVFTSRIFIEDLEYLKSDGASGTLYNLGSITLEAQNG</sequence>
<dbReference type="Pfam" id="PF00251">
    <property type="entry name" value="Glyco_hydro_32N"/>
    <property type="match status" value="1"/>
</dbReference>